<proteinExistence type="predicted"/>
<dbReference type="PATRIC" id="fig|1132509.6.peg.3961"/>
<feature type="transmembrane region" description="Helical" evidence="1">
    <location>
        <begin position="28"/>
        <end position="47"/>
    </location>
</feature>
<dbReference type="Proteomes" id="UP000011566">
    <property type="component" value="Unassembled WGS sequence"/>
</dbReference>
<name>M0LPN7_9EURY</name>
<evidence type="ECO:0000313" key="3">
    <source>
        <dbReference type="Proteomes" id="UP000011566"/>
    </source>
</evidence>
<protein>
    <recommendedName>
        <fullName evidence="4">A-type ATP synthase subunit K</fullName>
    </recommendedName>
</protein>
<keyword evidence="1" id="KW-0812">Transmembrane</keyword>
<organism evidence="2 3">
    <name type="scientific">Halococcus hamelinensis 100A6</name>
    <dbReference type="NCBI Taxonomy" id="1132509"/>
    <lineage>
        <taxon>Archaea</taxon>
        <taxon>Methanobacteriati</taxon>
        <taxon>Methanobacteriota</taxon>
        <taxon>Stenosarchaea group</taxon>
        <taxon>Halobacteria</taxon>
        <taxon>Halobacteriales</taxon>
        <taxon>Halococcaceae</taxon>
        <taxon>Halococcus</taxon>
    </lineage>
</organism>
<keyword evidence="3" id="KW-1185">Reference proteome</keyword>
<comment type="caution">
    <text evidence="2">The sequence shown here is derived from an EMBL/GenBank/DDBJ whole genome shotgun (WGS) entry which is preliminary data.</text>
</comment>
<dbReference type="RefSeq" id="WP_007696071.1">
    <property type="nucleotide sequence ID" value="NZ_AJRK01000023.1"/>
</dbReference>
<dbReference type="EMBL" id="AOMB01000044">
    <property type="protein sequence ID" value="EMA35507.1"/>
    <property type="molecule type" value="Genomic_DNA"/>
</dbReference>
<feature type="transmembrane region" description="Helical" evidence="1">
    <location>
        <begin position="68"/>
        <end position="94"/>
    </location>
</feature>
<dbReference type="OrthoDB" id="117426at2157"/>
<reference evidence="2 3" key="1">
    <citation type="journal article" date="2014" name="PLoS Genet.">
        <title>Phylogenetically driven sequencing of extremely halophilic archaea reveals strategies for static and dynamic osmo-response.</title>
        <authorList>
            <person name="Becker E.A."/>
            <person name="Seitzer P.M."/>
            <person name="Tritt A."/>
            <person name="Larsen D."/>
            <person name="Krusor M."/>
            <person name="Yao A.I."/>
            <person name="Wu D."/>
            <person name="Madern D."/>
            <person name="Eisen J.A."/>
            <person name="Darling A.E."/>
            <person name="Facciotti M.T."/>
        </authorList>
    </citation>
    <scope>NUCLEOTIDE SEQUENCE [LARGE SCALE GENOMIC DNA]</scope>
    <source>
        <strain evidence="2 3">100A6</strain>
    </source>
</reference>
<dbReference type="AlphaFoldDB" id="M0LPN7"/>
<evidence type="ECO:0000256" key="1">
    <source>
        <dbReference type="SAM" id="Phobius"/>
    </source>
</evidence>
<evidence type="ECO:0000313" key="2">
    <source>
        <dbReference type="EMBL" id="EMA35507.1"/>
    </source>
</evidence>
<keyword evidence="1" id="KW-1133">Transmembrane helix</keyword>
<accession>M0LPN7</accession>
<keyword evidence="1" id="KW-0472">Membrane</keyword>
<gene>
    <name evidence="2" type="ORF">C447_17092</name>
</gene>
<evidence type="ECO:0008006" key="4">
    <source>
        <dbReference type="Google" id="ProtNLM"/>
    </source>
</evidence>
<sequence length="96" mass="9030">MLELISALVDPGVLLQQGGGGGGMSTEAAAALASGLAAIGVGLAGVGTGNAQRGIGAAAVGAYSEGSISLGIAIFLTVIPETVIIIGFVAFFLAGA</sequence>
<dbReference type="eggNOG" id="arCOG02455">
    <property type="taxonomic scope" value="Archaea"/>
</dbReference>